<evidence type="ECO:0000313" key="2">
    <source>
        <dbReference type="Proteomes" id="UP000828941"/>
    </source>
</evidence>
<comment type="caution">
    <text evidence="1">The sequence shown here is derived from an EMBL/GenBank/DDBJ whole genome shotgun (WGS) entry which is preliminary data.</text>
</comment>
<keyword evidence="2" id="KW-1185">Reference proteome</keyword>
<reference evidence="1 2" key="1">
    <citation type="journal article" date="2022" name="DNA Res.">
        <title>Chromosomal-level genome assembly of the orchid tree Bauhinia variegata (Leguminosae; Cercidoideae) supports the allotetraploid origin hypothesis of Bauhinia.</title>
        <authorList>
            <person name="Zhong Y."/>
            <person name="Chen Y."/>
            <person name="Zheng D."/>
            <person name="Pang J."/>
            <person name="Liu Y."/>
            <person name="Luo S."/>
            <person name="Meng S."/>
            <person name="Qian L."/>
            <person name="Wei D."/>
            <person name="Dai S."/>
            <person name="Zhou R."/>
        </authorList>
    </citation>
    <scope>NUCLEOTIDE SEQUENCE [LARGE SCALE GENOMIC DNA]</scope>
    <source>
        <strain evidence="1">BV-YZ2020</strain>
    </source>
</reference>
<dbReference type="EMBL" id="CM039438">
    <property type="protein sequence ID" value="KAI4302016.1"/>
    <property type="molecule type" value="Genomic_DNA"/>
</dbReference>
<proteinExistence type="predicted"/>
<evidence type="ECO:0000313" key="1">
    <source>
        <dbReference type="EMBL" id="KAI4302016.1"/>
    </source>
</evidence>
<dbReference type="Proteomes" id="UP000828941">
    <property type="component" value="Chromosome 13"/>
</dbReference>
<name>A0ACB9KYB5_BAUVA</name>
<sequence length="325" mass="36366">MVIVEEIGGAGAGRGNCYGTVDFNNLPEGCIANALSFTSPRDACRLSLISSTFRSAAESDAVWERFLPPDYQTIISAAASFCPSSNTKKELFRTLCEKPILIDEGKMSFSLDKVSGKKCYMLCSRILFIVWGDTPRYWRWTSIPGARFNEVAELASVCWLEMRGWINSRMLSPSTLYGAYLVFKLTSGACGFDYQAVEVCVGFVGGEAEKRRVYLDAERGRSLRYQIVPRPRRAGRFSRSRTHFATAVEASTPPHSHHRGNVDLQYPNDRADGWLEVELGEFFIRGDEDKQLEMGVYEVKGGDWKGGLIVQGFEIRPKINDNSSQ</sequence>
<accession>A0ACB9KYB5</accession>
<organism evidence="1 2">
    <name type="scientific">Bauhinia variegata</name>
    <name type="common">Purple orchid tree</name>
    <name type="synonym">Phanera variegata</name>
    <dbReference type="NCBI Taxonomy" id="167791"/>
    <lineage>
        <taxon>Eukaryota</taxon>
        <taxon>Viridiplantae</taxon>
        <taxon>Streptophyta</taxon>
        <taxon>Embryophyta</taxon>
        <taxon>Tracheophyta</taxon>
        <taxon>Spermatophyta</taxon>
        <taxon>Magnoliopsida</taxon>
        <taxon>eudicotyledons</taxon>
        <taxon>Gunneridae</taxon>
        <taxon>Pentapetalae</taxon>
        <taxon>rosids</taxon>
        <taxon>fabids</taxon>
        <taxon>Fabales</taxon>
        <taxon>Fabaceae</taxon>
        <taxon>Cercidoideae</taxon>
        <taxon>Cercideae</taxon>
        <taxon>Bauhiniinae</taxon>
        <taxon>Bauhinia</taxon>
    </lineage>
</organism>
<gene>
    <name evidence="1" type="ORF">L6164_035239</name>
</gene>
<protein>
    <submittedName>
        <fullName evidence="1">Uncharacterized protein</fullName>
    </submittedName>
</protein>